<dbReference type="GeneID" id="25339938"/>
<dbReference type="AlphaFoldDB" id="U6MA94"/>
<keyword evidence="2" id="KW-1185">Reference proteome</keyword>
<dbReference type="EMBL" id="HG721101">
    <property type="protein sequence ID" value="CDJ59973.1"/>
    <property type="molecule type" value="Genomic_DNA"/>
</dbReference>
<name>U6MA94_EIMMA</name>
<protein>
    <submittedName>
        <fullName evidence="1">Uncharacterized protein</fullName>
    </submittedName>
</protein>
<dbReference type="RefSeq" id="XP_013336618.1">
    <property type="nucleotide sequence ID" value="XM_013481164.1"/>
</dbReference>
<reference evidence="1" key="1">
    <citation type="submission" date="2013-10" db="EMBL/GenBank/DDBJ databases">
        <title>Genomic analysis of the causative agents of coccidiosis in chickens.</title>
        <authorList>
            <person name="Reid A.J."/>
            <person name="Blake D."/>
            <person name="Billington K."/>
            <person name="Browne H."/>
            <person name="Dunn M."/>
            <person name="Hung S."/>
            <person name="Kawahara F."/>
            <person name="Miranda-Saavedra D."/>
            <person name="Mourier T."/>
            <person name="Nagra H."/>
            <person name="Otto T.D."/>
            <person name="Rawlings N."/>
            <person name="Sanchez A."/>
            <person name="Sanders M."/>
            <person name="Subramaniam C."/>
            <person name="Tay Y."/>
            <person name="Dear P."/>
            <person name="Doerig C."/>
            <person name="Gruber A."/>
            <person name="Parkinson J."/>
            <person name="Shirley M."/>
            <person name="Wan K.L."/>
            <person name="Berriman M."/>
            <person name="Tomley F."/>
            <person name="Pain A."/>
        </authorList>
    </citation>
    <scope>NUCLEOTIDE SEQUENCE [LARGE SCALE GENOMIC DNA]</scope>
    <source>
        <strain evidence="1">Weybridge</strain>
    </source>
</reference>
<sequence length="237" mass="26792">MAMRAVFAKPSLTAEDVELLMGEAEMLINYAIHSLGKTNVKQTPSYVFMKLSSLFMLFDNMVRTIKVVGKKMKTGTWWNNFAERFRTNYFFPEGTGSEKTQVLCSLVNRLSSALAIYKRGELPALQEIIDLKKIIITRATKDSQLAHPQWQLWLQDDKEFYGSGDDSNSTDVQMPGSPNTFALERCSDPRLPCPMAALLLNFLINDNVAAMVNSQQLRLEQAMVASFPTAFVEHKKH</sequence>
<organism evidence="1 2">
    <name type="scientific">Eimeria maxima</name>
    <name type="common">Coccidian parasite</name>
    <dbReference type="NCBI Taxonomy" id="5804"/>
    <lineage>
        <taxon>Eukaryota</taxon>
        <taxon>Sar</taxon>
        <taxon>Alveolata</taxon>
        <taxon>Apicomplexa</taxon>
        <taxon>Conoidasida</taxon>
        <taxon>Coccidia</taxon>
        <taxon>Eucoccidiorida</taxon>
        <taxon>Eimeriorina</taxon>
        <taxon>Eimeriidae</taxon>
        <taxon>Eimeria</taxon>
    </lineage>
</organism>
<evidence type="ECO:0000313" key="1">
    <source>
        <dbReference type="EMBL" id="CDJ59973.1"/>
    </source>
</evidence>
<proteinExistence type="predicted"/>
<dbReference type="OrthoDB" id="347378at2759"/>
<dbReference type="Proteomes" id="UP000030763">
    <property type="component" value="Unassembled WGS sequence"/>
</dbReference>
<dbReference type="VEuPathDB" id="ToxoDB:EMWEY_00059520"/>
<gene>
    <name evidence="1" type="ORF">EMWEY_00059520</name>
</gene>
<evidence type="ECO:0000313" key="2">
    <source>
        <dbReference type="Proteomes" id="UP000030763"/>
    </source>
</evidence>
<reference evidence="1" key="2">
    <citation type="submission" date="2013-10" db="EMBL/GenBank/DDBJ databases">
        <authorList>
            <person name="Aslett M."/>
        </authorList>
    </citation>
    <scope>NUCLEOTIDE SEQUENCE [LARGE SCALE GENOMIC DNA]</scope>
    <source>
        <strain evidence="1">Weybridge</strain>
    </source>
</reference>
<dbReference type="OMA" id="ARRSEWW"/>
<accession>U6MA94</accession>